<dbReference type="Pfam" id="PF13456">
    <property type="entry name" value="RVT_3"/>
    <property type="match status" value="1"/>
</dbReference>
<sequence length="163" mass="17760">MGLYHNITAQNHTMAELEALLDGLKIAADCSIVPIGIELDSIEVIEALEDTQPIYATRINSCKLLMKRLGNPLVHHSFRQATKVADFLSRLGTKLTPSTQATILSTPPDHTLSLIKDDQQGLISTKQVLRTICNKLACFDNLAVIANYGDNVDANRPPNGVTP</sequence>
<organism evidence="2 3">
    <name type="scientific">Solanum pinnatisectum</name>
    <name type="common">tansyleaf nightshade</name>
    <dbReference type="NCBI Taxonomy" id="50273"/>
    <lineage>
        <taxon>Eukaryota</taxon>
        <taxon>Viridiplantae</taxon>
        <taxon>Streptophyta</taxon>
        <taxon>Embryophyta</taxon>
        <taxon>Tracheophyta</taxon>
        <taxon>Spermatophyta</taxon>
        <taxon>Magnoliopsida</taxon>
        <taxon>eudicotyledons</taxon>
        <taxon>Gunneridae</taxon>
        <taxon>Pentapetalae</taxon>
        <taxon>asterids</taxon>
        <taxon>lamiids</taxon>
        <taxon>Solanales</taxon>
        <taxon>Solanaceae</taxon>
        <taxon>Solanoideae</taxon>
        <taxon>Solaneae</taxon>
        <taxon>Solanum</taxon>
    </lineage>
</organism>
<dbReference type="InterPro" id="IPR036397">
    <property type="entry name" value="RNaseH_sf"/>
</dbReference>
<dbReference type="Proteomes" id="UP001311915">
    <property type="component" value="Unassembled WGS sequence"/>
</dbReference>
<dbReference type="InterPro" id="IPR044730">
    <property type="entry name" value="RNase_H-like_dom_plant"/>
</dbReference>
<dbReference type="AlphaFoldDB" id="A0AAV9K5Q5"/>
<accession>A0AAV9K5Q5</accession>
<dbReference type="GO" id="GO:0003676">
    <property type="term" value="F:nucleic acid binding"/>
    <property type="evidence" value="ECO:0007669"/>
    <property type="project" value="InterPro"/>
</dbReference>
<protein>
    <recommendedName>
        <fullName evidence="1">RNase H type-1 domain-containing protein</fullName>
    </recommendedName>
</protein>
<name>A0AAV9K5Q5_9SOLN</name>
<dbReference type="InterPro" id="IPR053151">
    <property type="entry name" value="RNase_H-like"/>
</dbReference>
<dbReference type="CDD" id="cd06222">
    <property type="entry name" value="RNase_H_like"/>
    <property type="match status" value="1"/>
</dbReference>
<dbReference type="Gene3D" id="3.30.420.10">
    <property type="entry name" value="Ribonuclease H-like superfamily/Ribonuclease H"/>
    <property type="match status" value="1"/>
</dbReference>
<dbReference type="EMBL" id="JAWPEI010000012">
    <property type="protein sequence ID" value="KAK4708564.1"/>
    <property type="molecule type" value="Genomic_DNA"/>
</dbReference>
<keyword evidence="3" id="KW-1185">Reference proteome</keyword>
<evidence type="ECO:0000313" key="3">
    <source>
        <dbReference type="Proteomes" id="UP001311915"/>
    </source>
</evidence>
<dbReference type="PANTHER" id="PTHR47723:SF23">
    <property type="entry name" value="REVERSE TRANSCRIPTASE-LIKE PROTEIN"/>
    <property type="match status" value="1"/>
</dbReference>
<dbReference type="PANTHER" id="PTHR47723">
    <property type="entry name" value="OS05G0353850 PROTEIN"/>
    <property type="match status" value="1"/>
</dbReference>
<gene>
    <name evidence="2" type="ORF">R3W88_029489</name>
</gene>
<comment type="caution">
    <text evidence="2">The sequence shown here is derived from an EMBL/GenBank/DDBJ whole genome shotgun (WGS) entry which is preliminary data.</text>
</comment>
<dbReference type="InterPro" id="IPR002156">
    <property type="entry name" value="RNaseH_domain"/>
</dbReference>
<proteinExistence type="predicted"/>
<dbReference type="GO" id="GO:0004523">
    <property type="term" value="F:RNA-DNA hybrid ribonuclease activity"/>
    <property type="evidence" value="ECO:0007669"/>
    <property type="project" value="InterPro"/>
</dbReference>
<evidence type="ECO:0000259" key="1">
    <source>
        <dbReference type="Pfam" id="PF13456"/>
    </source>
</evidence>
<dbReference type="SUPFAM" id="SSF53098">
    <property type="entry name" value="Ribonuclease H-like"/>
    <property type="match status" value="1"/>
</dbReference>
<dbReference type="InterPro" id="IPR012337">
    <property type="entry name" value="RNaseH-like_sf"/>
</dbReference>
<feature type="domain" description="RNase H type-1" evidence="1">
    <location>
        <begin position="9"/>
        <end position="90"/>
    </location>
</feature>
<evidence type="ECO:0000313" key="2">
    <source>
        <dbReference type="EMBL" id="KAK4708564.1"/>
    </source>
</evidence>
<reference evidence="2 3" key="1">
    <citation type="submission" date="2023-10" db="EMBL/GenBank/DDBJ databases">
        <title>Genome-Wide Identification Analysis in wild type Solanum Pinnatisectum Reveals Some Genes Defensing Phytophthora Infestans.</title>
        <authorList>
            <person name="Sun C."/>
        </authorList>
    </citation>
    <scope>NUCLEOTIDE SEQUENCE [LARGE SCALE GENOMIC DNA]</scope>
    <source>
        <strain evidence="2">LQN</strain>
        <tissue evidence="2">Leaf</tissue>
    </source>
</reference>